<protein>
    <submittedName>
        <fullName evidence="1">Uncharacterized protein</fullName>
    </submittedName>
</protein>
<gene>
    <name evidence="1" type="ORF">RND81_01G052800</name>
</gene>
<comment type="caution">
    <text evidence="1">The sequence shown here is derived from an EMBL/GenBank/DDBJ whole genome shotgun (WGS) entry which is preliminary data.</text>
</comment>
<dbReference type="CDD" id="cd18809">
    <property type="entry name" value="SF1_C_RecD"/>
    <property type="match status" value="1"/>
</dbReference>
<dbReference type="InterPro" id="IPR027417">
    <property type="entry name" value="P-loop_NTPase"/>
</dbReference>
<dbReference type="SUPFAM" id="SSF52540">
    <property type="entry name" value="P-loop containing nucleoside triphosphate hydrolases"/>
    <property type="match status" value="1"/>
</dbReference>
<evidence type="ECO:0000313" key="2">
    <source>
        <dbReference type="Proteomes" id="UP001443914"/>
    </source>
</evidence>
<proteinExistence type="predicted"/>
<organism evidence="1 2">
    <name type="scientific">Saponaria officinalis</name>
    <name type="common">Common soapwort</name>
    <name type="synonym">Lychnis saponaria</name>
    <dbReference type="NCBI Taxonomy" id="3572"/>
    <lineage>
        <taxon>Eukaryota</taxon>
        <taxon>Viridiplantae</taxon>
        <taxon>Streptophyta</taxon>
        <taxon>Embryophyta</taxon>
        <taxon>Tracheophyta</taxon>
        <taxon>Spermatophyta</taxon>
        <taxon>Magnoliopsida</taxon>
        <taxon>eudicotyledons</taxon>
        <taxon>Gunneridae</taxon>
        <taxon>Pentapetalae</taxon>
        <taxon>Caryophyllales</taxon>
        <taxon>Caryophyllaceae</taxon>
        <taxon>Caryophylleae</taxon>
        <taxon>Saponaria</taxon>
    </lineage>
</organism>
<dbReference type="Proteomes" id="UP001443914">
    <property type="component" value="Unassembled WGS sequence"/>
</dbReference>
<name>A0AAW1N5V3_SAPOF</name>
<keyword evidence="2" id="KW-1185">Reference proteome</keyword>
<dbReference type="AlphaFoldDB" id="A0AAW1N5V3"/>
<dbReference type="EMBL" id="JBDFQZ010000001">
    <property type="protein sequence ID" value="KAK9755814.1"/>
    <property type="molecule type" value="Genomic_DNA"/>
</dbReference>
<accession>A0AAW1N5V3</accession>
<reference evidence="1" key="1">
    <citation type="submission" date="2024-03" db="EMBL/GenBank/DDBJ databases">
        <title>WGS assembly of Saponaria officinalis var. Norfolk2.</title>
        <authorList>
            <person name="Jenkins J."/>
            <person name="Shu S."/>
            <person name="Grimwood J."/>
            <person name="Barry K."/>
            <person name="Goodstein D."/>
            <person name="Schmutz J."/>
            <person name="Leebens-Mack J."/>
            <person name="Osbourn A."/>
        </authorList>
    </citation>
    <scope>NUCLEOTIDE SEQUENCE [LARGE SCALE GENOMIC DNA]</scope>
    <source>
        <strain evidence="1">JIC</strain>
    </source>
</reference>
<evidence type="ECO:0000313" key="1">
    <source>
        <dbReference type="EMBL" id="KAK9755814.1"/>
    </source>
</evidence>
<sequence>MTINKSQGQTFEKVGMYLPEPVFSHGQLYVDVSRVTSHKGLKISLPVNETEGYNSKTRNVVYKEMYSDL</sequence>